<feature type="transmembrane region" description="Helical" evidence="1">
    <location>
        <begin position="21"/>
        <end position="44"/>
    </location>
</feature>
<dbReference type="EMBL" id="QETB01000003">
    <property type="protein sequence ID" value="PWF26528.1"/>
    <property type="molecule type" value="Genomic_DNA"/>
</dbReference>
<dbReference type="Proteomes" id="UP000245283">
    <property type="component" value="Unassembled WGS sequence"/>
</dbReference>
<name>A0A2V1K7D4_9ACTO</name>
<sequence length="340" mass="38435">MLIARLLPSYPKASTMPSTDVIIGIIIIVALGIVVRFVAGYVTAKAGGNGKQRRENAKALKEQADWLRSHHQIIWVNSPAHLRSSLEGWPDAASANYAMCRGVPIDRFNFGDGPHEAEMLSNAWGIRNASELRRQLLSLLQHGHRERFDAERQNWANLKGADERRVRGAMYKAAQEGADSAEEFRRYRWVRQNANDCLATNFLAWDLVRVIMLCRAGVAAGYLSEDEALDTAWIASRGLQETYSSWQDMVHHFFEARWYWSSEDGVDGELGRQHNDHAKQVLATASDSPWAMVPWTAQIPTPNYLILDHMPHAYPNPAPQVRATWTEQLEYAISQRADSQ</sequence>
<feature type="domain" description="DUF1266" evidence="2">
    <location>
        <begin position="119"/>
        <end position="295"/>
    </location>
</feature>
<gene>
    <name evidence="3" type="ORF">DD236_06670</name>
</gene>
<keyword evidence="1" id="KW-0812">Transmembrane</keyword>
<dbReference type="AlphaFoldDB" id="A0A2V1K7D4"/>
<evidence type="ECO:0000313" key="3">
    <source>
        <dbReference type="EMBL" id="PWF26528.1"/>
    </source>
</evidence>
<evidence type="ECO:0000256" key="1">
    <source>
        <dbReference type="SAM" id="Phobius"/>
    </source>
</evidence>
<dbReference type="Pfam" id="PF06889">
    <property type="entry name" value="DUF1266"/>
    <property type="match status" value="1"/>
</dbReference>
<organism evidence="3 4">
    <name type="scientific">Ancrocorticia populi</name>
    <dbReference type="NCBI Taxonomy" id="2175228"/>
    <lineage>
        <taxon>Bacteria</taxon>
        <taxon>Bacillati</taxon>
        <taxon>Actinomycetota</taxon>
        <taxon>Actinomycetes</taxon>
        <taxon>Actinomycetales</taxon>
        <taxon>Actinomycetaceae</taxon>
        <taxon>Ancrocorticia</taxon>
    </lineage>
</organism>
<comment type="caution">
    <text evidence="3">The sequence shown here is derived from an EMBL/GenBank/DDBJ whole genome shotgun (WGS) entry which is preliminary data.</text>
</comment>
<evidence type="ECO:0000313" key="4">
    <source>
        <dbReference type="Proteomes" id="UP000245283"/>
    </source>
</evidence>
<accession>A0A2V1K7D4</accession>
<keyword evidence="1" id="KW-1133">Transmembrane helix</keyword>
<proteinExistence type="predicted"/>
<protein>
    <recommendedName>
        <fullName evidence="2">DUF1266 domain-containing protein</fullName>
    </recommendedName>
</protein>
<evidence type="ECO:0000259" key="2">
    <source>
        <dbReference type="Pfam" id="PF06889"/>
    </source>
</evidence>
<reference evidence="4" key="1">
    <citation type="submission" date="2018-05" db="EMBL/GenBank/DDBJ databases">
        <authorList>
            <person name="Li Y."/>
        </authorList>
    </citation>
    <scope>NUCLEOTIDE SEQUENCE [LARGE SCALE GENOMIC DNA]</scope>
    <source>
        <strain evidence="4">sk1b4</strain>
    </source>
</reference>
<dbReference type="InterPro" id="IPR009677">
    <property type="entry name" value="DUF1266"/>
</dbReference>
<keyword evidence="4" id="KW-1185">Reference proteome</keyword>
<keyword evidence="1" id="KW-0472">Membrane</keyword>